<proteinExistence type="predicted"/>
<reference evidence="3" key="1">
    <citation type="journal article" date="2019" name="Nat. Commun.">
        <title>The genome of broomcorn millet.</title>
        <authorList>
            <person name="Zou C."/>
            <person name="Miki D."/>
            <person name="Li D."/>
            <person name="Tang Q."/>
            <person name="Xiao L."/>
            <person name="Rajput S."/>
            <person name="Deng P."/>
            <person name="Jia W."/>
            <person name="Huang R."/>
            <person name="Zhang M."/>
            <person name="Sun Y."/>
            <person name="Hu J."/>
            <person name="Fu X."/>
            <person name="Schnable P.S."/>
            <person name="Li F."/>
            <person name="Zhang H."/>
            <person name="Feng B."/>
            <person name="Zhu X."/>
            <person name="Liu R."/>
            <person name="Schnable J.C."/>
            <person name="Zhu J.-K."/>
            <person name="Zhang H."/>
        </authorList>
    </citation>
    <scope>NUCLEOTIDE SEQUENCE [LARGE SCALE GENOMIC DNA]</scope>
</reference>
<evidence type="ECO:0000313" key="3">
    <source>
        <dbReference type="Proteomes" id="UP000275267"/>
    </source>
</evidence>
<dbReference type="InterPro" id="IPR036514">
    <property type="entry name" value="SGNH_hydro_sf"/>
</dbReference>
<sequence>MPLLPCMTVLLAISLVMQLLLRGGAADRVLAVIVFGDSTADTGNNNFVQTLLRAASPTAASPRTSFPRLCQQ</sequence>
<dbReference type="STRING" id="4540.A0A3L6TCR7"/>
<name>A0A3L6TCR7_PANMI</name>
<dbReference type="EMBL" id="PQIB02000002">
    <property type="protein sequence ID" value="RLN34860.1"/>
    <property type="molecule type" value="Genomic_DNA"/>
</dbReference>
<evidence type="ECO:0000256" key="1">
    <source>
        <dbReference type="SAM" id="SignalP"/>
    </source>
</evidence>
<protein>
    <submittedName>
        <fullName evidence="2">GDSL esterase/lipase</fullName>
    </submittedName>
</protein>
<gene>
    <name evidence="2" type="ORF">C2845_PM03G30170</name>
</gene>
<accession>A0A3L6TCR7</accession>
<dbReference type="Gene3D" id="3.40.50.1110">
    <property type="entry name" value="SGNH hydrolase"/>
    <property type="match status" value="1"/>
</dbReference>
<feature type="chain" id="PRO_5018193713" evidence="1">
    <location>
        <begin position="27"/>
        <end position="72"/>
    </location>
</feature>
<dbReference type="Proteomes" id="UP000275267">
    <property type="component" value="Unassembled WGS sequence"/>
</dbReference>
<evidence type="ECO:0000313" key="2">
    <source>
        <dbReference type="EMBL" id="RLN34860.1"/>
    </source>
</evidence>
<keyword evidence="3" id="KW-1185">Reference proteome</keyword>
<dbReference type="AlphaFoldDB" id="A0A3L6TCR7"/>
<keyword evidence="1" id="KW-0732">Signal</keyword>
<comment type="caution">
    <text evidence="2">The sequence shown here is derived from an EMBL/GenBank/DDBJ whole genome shotgun (WGS) entry which is preliminary data.</text>
</comment>
<feature type="signal peptide" evidence="1">
    <location>
        <begin position="1"/>
        <end position="26"/>
    </location>
</feature>
<organism evidence="2 3">
    <name type="scientific">Panicum miliaceum</name>
    <name type="common">Proso millet</name>
    <name type="synonym">Broomcorn millet</name>
    <dbReference type="NCBI Taxonomy" id="4540"/>
    <lineage>
        <taxon>Eukaryota</taxon>
        <taxon>Viridiplantae</taxon>
        <taxon>Streptophyta</taxon>
        <taxon>Embryophyta</taxon>
        <taxon>Tracheophyta</taxon>
        <taxon>Spermatophyta</taxon>
        <taxon>Magnoliopsida</taxon>
        <taxon>Liliopsida</taxon>
        <taxon>Poales</taxon>
        <taxon>Poaceae</taxon>
        <taxon>PACMAD clade</taxon>
        <taxon>Panicoideae</taxon>
        <taxon>Panicodae</taxon>
        <taxon>Paniceae</taxon>
        <taxon>Panicinae</taxon>
        <taxon>Panicum</taxon>
        <taxon>Panicum sect. Panicum</taxon>
    </lineage>
</organism>